<dbReference type="InterPro" id="IPR004809">
    <property type="entry name" value="Gln_synth_I"/>
</dbReference>
<dbReference type="Gene3D" id="3.30.590.10">
    <property type="entry name" value="Glutamine synthetase/guanido kinase, catalytic domain"/>
    <property type="match status" value="1"/>
</dbReference>
<dbReference type="InterPro" id="IPR027303">
    <property type="entry name" value="Gln_synth_gly_rich_site"/>
</dbReference>
<feature type="binding site" evidence="12">
    <location>
        <begin position="239"/>
        <end position="240"/>
    </location>
    <ligand>
        <name>L-glutamate</name>
        <dbReference type="ChEBI" id="CHEBI:29985"/>
    </ligand>
</feature>
<dbReference type="GO" id="GO:0046872">
    <property type="term" value="F:metal ion binding"/>
    <property type="evidence" value="ECO:0007669"/>
    <property type="project" value="UniProtKB-KW"/>
</dbReference>
<dbReference type="PROSITE" id="PS51987">
    <property type="entry name" value="GS_CATALYTIC"/>
    <property type="match status" value="1"/>
</dbReference>
<evidence type="ECO:0000256" key="17">
    <source>
        <dbReference type="RuleBase" id="RU000384"/>
    </source>
</evidence>
<feature type="binding site" evidence="12">
    <location>
        <position position="303"/>
    </location>
    <ligand>
        <name>L-glutamate</name>
        <dbReference type="ChEBI" id="CHEBI:29985"/>
    </ligand>
</feature>
<dbReference type="FunFam" id="3.10.20.70:FF:000005">
    <property type="entry name" value="Glutamine synthetase"/>
    <property type="match status" value="1"/>
</dbReference>
<name>A0A939BP46_9FIRM</name>
<organism evidence="21 22">
    <name type="scientific">Halanaerobacter jeridensis</name>
    <dbReference type="NCBI Taxonomy" id="706427"/>
    <lineage>
        <taxon>Bacteria</taxon>
        <taxon>Bacillati</taxon>
        <taxon>Bacillota</taxon>
        <taxon>Clostridia</taxon>
        <taxon>Halanaerobiales</taxon>
        <taxon>Halobacteroidaceae</taxon>
        <taxon>Halanaerobacter</taxon>
    </lineage>
</organism>
<evidence type="ECO:0000256" key="5">
    <source>
        <dbReference type="ARBA" id="ARBA00022490"/>
    </source>
</evidence>
<dbReference type="PANTHER" id="PTHR43785:SF12">
    <property type="entry name" value="TYPE-1 GLUTAMINE SYNTHETASE 2"/>
    <property type="match status" value="1"/>
</dbReference>
<dbReference type="InterPro" id="IPR008147">
    <property type="entry name" value="Gln_synt_N"/>
</dbReference>
<keyword evidence="6 18" id="KW-0436">Ligase</keyword>
<dbReference type="PROSITE" id="PS00181">
    <property type="entry name" value="GLNA_ATP"/>
    <property type="match status" value="1"/>
</dbReference>
<feature type="domain" description="GS catalytic" evidence="20">
    <location>
        <begin position="108"/>
        <end position="443"/>
    </location>
</feature>
<evidence type="ECO:0000256" key="13">
    <source>
        <dbReference type="PIRSR" id="PIRSR604809-2"/>
    </source>
</evidence>
<evidence type="ECO:0000256" key="14">
    <source>
        <dbReference type="PIRSR" id="PIRSR604809-3"/>
    </source>
</evidence>
<keyword evidence="22" id="KW-1185">Reference proteome</keyword>
<evidence type="ECO:0000256" key="6">
    <source>
        <dbReference type="ARBA" id="ARBA00022598"/>
    </source>
</evidence>
<proteinExistence type="inferred from homology"/>
<keyword evidence="10 14" id="KW-0460">Magnesium</keyword>
<dbReference type="GO" id="GO:0005524">
    <property type="term" value="F:ATP binding"/>
    <property type="evidence" value="ECO:0007669"/>
    <property type="project" value="UniProtKB-KW"/>
</dbReference>
<evidence type="ECO:0000256" key="15">
    <source>
        <dbReference type="PIRSR" id="PIRSR604809-50"/>
    </source>
</evidence>
<evidence type="ECO:0000256" key="2">
    <source>
        <dbReference type="ARBA" id="ARBA00009897"/>
    </source>
</evidence>
<feature type="binding site" evidence="13">
    <location>
        <position position="183"/>
    </location>
    <ligand>
        <name>ATP</name>
        <dbReference type="ChEBI" id="CHEBI:30616"/>
    </ligand>
</feature>
<evidence type="ECO:0000259" key="20">
    <source>
        <dbReference type="PROSITE" id="PS51987"/>
    </source>
</evidence>
<feature type="binding site" evidence="12">
    <location>
        <position position="315"/>
    </location>
    <ligand>
        <name>L-glutamate</name>
        <dbReference type="ChEBI" id="CHEBI:29985"/>
    </ligand>
</feature>
<protein>
    <recommendedName>
        <fullName evidence="4 18">Glutamine synthetase</fullName>
        <ecNumber evidence="3 18">6.3.1.2</ecNumber>
    </recommendedName>
</protein>
<dbReference type="Proteomes" id="UP000774000">
    <property type="component" value="Unassembled WGS sequence"/>
</dbReference>
<evidence type="ECO:0000256" key="18">
    <source>
        <dbReference type="RuleBase" id="RU004356"/>
    </source>
</evidence>
<evidence type="ECO:0000313" key="21">
    <source>
        <dbReference type="EMBL" id="MBM7556522.1"/>
    </source>
</evidence>
<dbReference type="SUPFAM" id="SSF54368">
    <property type="entry name" value="Glutamine synthetase, N-terminal domain"/>
    <property type="match status" value="1"/>
</dbReference>
<dbReference type="EC" id="6.3.1.2" evidence="3 18"/>
<comment type="caution">
    <text evidence="21">The sequence shown here is derived from an EMBL/GenBank/DDBJ whole genome shotgun (WGS) entry which is preliminary data.</text>
</comment>
<feature type="binding site" evidence="14">
    <location>
        <position position="131"/>
    </location>
    <ligand>
        <name>Mg(2+)</name>
        <dbReference type="ChEBI" id="CHEBI:18420"/>
        <label>1</label>
    </ligand>
</feature>
<dbReference type="InterPro" id="IPR036651">
    <property type="entry name" value="Gln_synt_N_sf"/>
</dbReference>
<comment type="catalytic activity">
    <reaction evidence="11 18">
        <text>L-glutamate + NH4(+) + ATP = L-glutamine + ADP + phosphate + H(+)</text>
        <dbReference type="Rhea" id="RHEA:16169"/>
        <dbReference type="ChEBI" id="CHEBI:15378"/>
        <dbReference type="ChEBI" id="CHEBI:28938"/>
        <dbReference type="ChEBI" id="CHEBI:29985"/>
        <dbReference type="ChEBI" id="CHEBI:30616"/>
        <dbReference type="ChEBI" id="CHEBI:43474"/>
        <dbReference type="ChEBI" id="CHEBI:58359"/>
        <dbReference type="ChEBI" id="CHEBI:456216"/>
        <dbReference type="EC" id="6.3.1.2"/>
    </reaction>
</comment>
<evidence type="ECO:0000256" key="4">
    <source>
        <dbReference type="ARBA" id="ARBA00021364"/>
    </source>
</evidence>
<comment type="subcellular location">
    <subcellularLocation>
        <location evidence="1">Cytoplasm</location>
    </subcellularLocation>
</comment>
<evidence type="ECO:0000256" key="10">
    <source>
        <dbReference type="ARBA" id="ARBA00022842"/>
    </source>
</evidence>
<dbReference type="RefSeq" id="WP_204701293.1">
    <property type="nucleotide sequence ID" value="NZ_JAFBDQ010000005.1"/>
</dbReference>
<feature type="binding site" evidence="13">
    <location>
        <begin position="246"/>
        <end position="248"/>
    </location>
    <ligand>
        <name>ATP</name>
        <dbReference type="ChEBI" id="CHEBI:30616"/>
    </ligand>
</feature>
<dbReference type="NCBIfam" id="TIGR00653">
    <property type="entry name" value="GlnA"/>
    <property type="match status" value="1"/>
</dbReference>
<dbReference type="GO" id="GO:0005737">
    <property type="term" value="C:cytoplasm"/>
    <property type="evidence" value="ECO:0007669"/>
    <property type="project" value="UniProtKB-SubCell"/>
</dbReference>
<evidence type="ECO:0000256" key="11">
    <source>
        <dbReference type="ARBA" id="ARBA00049436"/>
    </source>
</evidence>
<dbReference type="Pfam" id="PF00120">
    <property type="entry name" value="Gln-synt_C"/>
    <property type="match status" value="1"/>
</dbReference>
<evidence type="ECO:0000313" key="22">
    <source>
        <dbReference type="Proteomes" id="UP000774000"/>
    </source>
</evidence>
<dbReference type="SUPFAM" id="SSF55931">
    <property type="entry name" value="Glutamine synthetase/guanido kinase"/>
    <property type="match status" value="1"/>
</dbReference>
<evidence type="ECO:0000256" key="1">
    <source>
        <dbReference type="ARBA" id="ARBA00004496"/>
    </source>
</evidence>
<feature type="binding site" evidence="14">
    <location>
        <position position="188"/>
    </location>
    <ligand>
        <name>Mg(2+)</name>
        <dbReference type="ChEBI" id="CHEBI:18420"/>
        <label>1</label>
    </ligand>
</feature>
<feature type="binding site" evidence="12">
    <location>
        <position position="297"/>
    </location>
    <ligand>
        <name>L-glutamate</name>
        <dbReference type="ChEBI" id="CHEBI:29985"/>
    </ligand>
</feature>
<sequence>MSMTKEDILKKAEELDVKFVRLQFTDILGITKNVAITVEQLEEALEEGIMFDGSSIDGFTRIQESDMYLKPDLDTFITFPWRPKTGGTVARLICDVCTPDGEAFVGGPRNVLQNVLEEAEEMGYEMYVGPEPEFFLFEKTEEGEATTITHDDGGYFDLGPVDLGQDARRDIILALDEMGFEVEASHHEVAPGQHEIDFKYEDALSTADNIATFKFVVKSIANQHDLHATFMPKPIFGENGSGMHVHQSLFKDGNNVFYDEDAELGLSQTAKYYIGGLLKHAKAIAAITNPTINSYKRLVPGYEAPVYQAWSASNRSALIRIPAASGAGTRLEMRNPDPTANPYLAIAVMLKAGLDGIKNEIEPPAEVVENIYEMTAERKAELGIESLPANINEAVQELLKDETIKNALGDHVLEHFVTAKEIEWDTYRTQVHDWELEQYLSVY</sequence>
<feature type="binding site" evidence="14">
    <location>
        <position position="332"/>
    </location>
    <ligand>
        <name>Mg(2+)</name>
        <dbReference type="ChEBI" id="CHEBI:18420"/>
        <label>1</label>
    </ligand>
</feature>
<dbReference type="InterPro" id="IPR014746">
    <property type="entry name" value="Gln_synth/guanido_kin_cat_dom"/>
</dbReference>
<evidence type="ECO:0000256" key="16">
    <source>
        <dbReference type="PROSITE-ProRule" id="PRU01330"/>
    </source>
</evidence>
<reference evidence="21" key="1">
    <citation type="submission" date="2021-01" db="EMBL/GenBank/DDBJ databases">
        <title>Genomic Encyclopedia of Type Strains, Phase IV (KMG-IV): sequencing the most valuable type-strain genomes for metagenomic binning, comparative biology and taxonomic classification.</title>
        <authorList>
            <person name="Goeker M."/>
        </authorList>
    </citation>
    <scope>NUCLEOTIDE SEQUENCE</scope>
    <source>
        <strain evidence="21">DSM 23230</strain>
    </source>
</reference>
<dbReference type="GO" id="GO:0004356">
    <property type="term" value="F:glutamine synthetase activity"/>
    <property type="evidence" value="ECO:0007669"/>
    <property type="project" value="UniProtKB-EC"/>
</dbReference>
<keyword evidence="9 13" id="KW-0067">ATP-binding</keyword>
<dbReference type="PROSITE" id="PS00180">
    <property type="entry name" value="GLNA_1"/>
    <property type="match status" value="1"/>
</dbReference>
<dbReference type="PANTHER" id="PTHR43785">
    <property type="entry name" value="GAMMA-GLUTAMYLPUTRESCINE SYNTHETASE"/>
    <property type="match status" value="1"/>
</dbReference>
<accession>A0A939BP46</accession>
<keyword evidence="5" id="KW-0963">Cytoplasm</keyword>
<dbReference type="GO" id="GO:0006542">
    <property type="term" value="P:glutamine biosynthetic process"/>
    <property type="evidence" value="ECO:0007669"/>
    <property type="project" value="InterPro"/>
</dbReference>
<evidence type="ECO:0000256" key="9">
    <source>
        <dbReference type="ARBA" id="ARBA00022840"/>
    </source>
</evidence>
<dbReference type="SMART" id="SM01230">
    <property type="entry name" value="Gln-synt_C"/>
    <property type="match status" value="1"/>
</dbReference>
<dbReference type="InterPro" id="IPR027302">
    <property type="entry name" value="Gln_synth_N_conserv_site"/>
</dbReference>
<evidence type="ECO:0000256" key="7">
    <source>
        <dbReference type="ARBA" id="ARBA00022723"/>
    </source>
</evidence>
<evidence type="ECO:0000259" key="19">
    <source>
        <dbReference type="PROSITE" id="PS51986"/>
    </source>
</evidence>
<gene>
    <name evidence="21" type="ORF">JOC47_001365</name>
</gene>
<comment type="cofactor">
    <cofactor evidence="14">
        <name>Mg(2+)</name>
        <dbReference type="ChEBI" id="CHEBI:18420"/>
    </cofactor>
    <text evidence="14">Binds 2 Mg(2+) ions per subunit.</text>
</comment>
<keyword evidence="8 13" id="KW-0547">Nucleotide-binding</keyword>
<dbReference type="AlphaFoldDB" id="A0A939BP46"/>
<feature type="binding site" evidence="14">
    <location>
        <position position="195"/>
    </location>
    <ligand>
        <name>Mg(2+)</name>
        <dbReference type="ChEBI" id="CHEBI:18420"/>
        <label>1</label>
    </ligand>
</feature>
<dbReference type="Gene3D" id="3.10.20.70">
    <property type="entry name" value="Glutamine synthetase, N-terminal domain"/>
    <property type="match status" value="1"/>
</dbReference>
<evidence type="ECO:0000256" key="3">
    <source>
        <dbReference type="ARBA" id="ARBA00012937"/>
    </source>
</evidence>
<feature type="modified residue" description="O-AMP-tyrosine" evidence="15">
    <location>
        <position position="372"/>
    </location>
</feature>
<feature type="binding site" evidence="13">
    <location>
        <begin position="198"/>
        <end position="200"/>
    </location>
    <ligand>
        <name>ATP</name>
        <dbReference type="ChEBI" id="CHEBI:30616"/>
    </ligand>
</feature>
<feature type="binding site" evidence="14">
    <location>
        <position position="133"/>
    </location>
    <ligand>
        <name>Mg(2+)</name>
        <dbReference type="ChEBI" id="CHEBI:18420"/>
        <label>1</label>
    </ligand>
</feature>
<feature type="binding site" evidence="13">
    <location>
        <position position="315"/>
    </location>
    <ligand>
        <name>ATP</name>
        <dbReference type="ChEBI" id="CHEBI:30616"/>
    </ligand>
</feature>
<feature type="binding site" evidence="12">
    <location>
        <position position="334"/>
    </location>
    <ligand>
        <name>L-glutamate</name>
        <dbReference type="ChEBI" id="CHEBI:29985"/>
    </ligand>
</feature>
<dbReference type="Pfam" id="PF03951">
    <property type="entry name" value="Gln-synt_N"/>
    <property type="match status" value="1"/>
</dbReference>
<feature type="domain" description="GS beta-grasp" evidence="19">
    <location>
        <begin position="15"/>
        <end position="101"/>
    </location>
</feature>
<evidence type="ECO:0000256" key="8">
    <source>
        <dbReference type="ARBA" id="ARBA00022741"/>
    </source>
</evidence>
<dbReference type="EMBL" id="JAFBDQ010000005">
    <property type="protein sequence ID" value="MBM7556522.1"/>
    <property type="molecule type" value="Genomic_DNA"/>
</dbReference>
<feature type="binding site" evidence="14">
    <location>
        <position position="244"/>
    </location>
    <ligand>
        <name>Mg(2+)</name>
        <dbReference type="ChEBI" id="CHEBI:18420"/>
        <label>1</label>
    </ligand>
</feature>
<evidence type="ECO:0000256" key="12">
    <source>
        <dbReference type="PIRSR" id="PIRSR604809-1"/>
    </source>
</evidence>
<keyword evidence="7 14" id="KW-0479">Metal-binding</keyword>
<comment type="similarity">
    <text evidence="2 16 17">Belongs to the glutamine synthetase family.</text>
</comment>
<dbReference type="PROSITE" id="PS51986">
    <property type="entry name" value="GS_BETA_GRASP"/>
    <property type="match status" value="1"/>
</dbReference>
<dbReference type="InterPro" id="IPR008146">
    <property type="entry name" value="Gln_synth_cat_dom"/>
</dbReference>
<dbReference type="FunFam" id="3.30.590.10:FF:000003">
    <property type="entry name" value="Glutamine synthetase 2"/>
    <property type="match status" value="1"/>
</dbReference>
<keyword evidence="15" id="KW-0597">Phosphoprotein</keyword>